<dbReference type="CDD" id="cd12151">
    <property type="entry name" value="F1-ATPase_gamma"/>
    <property type="match status" value="1"/>
</dbReference>
<name>A0A412PHE3_9FIRM</name>
<keyword evidence="9 10" id="KW-0066">ATP synthesis</keyword>
<dbReference type="GO" id="GO:0046933">
    <property type="term" value="F:proton-transporting ATP synthase activity, rotational mechanism"/>
    <property type="evidence" value="ECO:0007669"/>
    <property type="project" value="UniProtKB-UniRule"/>
</dbReference>
<evidence type="ECO:0000256" key="6">
    <source>
        <dbReference type="ARBA" id="ARBA00023065"/>
    </source>
</evidence>
<keyword evidence="5 10" id="KW-0375">Hydrogen ion transport</keyword>
<dbReference type="GO" id="GO:0045259">
    <property type="term" value="C:proton-transporting ATP synthase complex"/>
    <property type="evidence" value="ECO:0007669"/>
    <property type="project" value="UniProtKB-KW"/>
</dbReference>
<dbReference type="Gene3D" id="3.40.1380.10">
    <property type="match status" value="1"/>
</dbReference>
<evidence type="ECO:0000256" key="11">
    <source>
        <dbReference type="SAM" id="Coils"/>
    </source>
</evidence>
<dbReference type="AlphaFoldDB" id="A0A412PHE3"/>
<keyword evidence="10" id="KW-1003">Cell membrane</keyword>
<dbReference type="Gene3D" id="1.10.287.80">
    <property type="entry name" value="ATP synthase, gamma subunit, helix hairpin domain"/>
    <property type="match status" value="1"/>
</dbReference>
<reference evidence="12 13" key="1">
    <citation type="submission" date="2018-08" db="EMBL/GenBank/DDBJ databases">
        <title>A genome reference for cultivated species of the human gut microbiota.</title>
        <authorList>
            <person name="Zou Y."/>
            <person name="Xue W."/>
            <person name="Luo G."/>
        </authorList>
    </citation>
    <scope>NUCLEOTIDE SEQUENCE [LARGE SCALE GENOMIC DNA]</scope>
    <source>
        <strain evidence="12 13">AF18-46</strain>
    </source>
</reference>
<dbReference type="Proteomes" id="UP000284731">
    <property type="component" value="Unassembled WGS sequence"/>
</dbReference>
<keyword evidence="7 10" id="KW-0472">Membrane</keyword>
<evidence type="ECO:0000256" key="10">
    <source>
        <dbReference type="HAMAP-Rule" id="MF_00815"/>
    </source>
</evidence>
<dbReference type="PANTHER" id="PTHR11693">
    <property type="entry name" value="ATP SYNTHASE GAMMA CHAIN"/>
    <property type="match status" value="1"/>
</dbReference>
<dbReference type="PANTHER" id="PTHR11693:SF22">
    <property type="entry name" value="ATP SYNTHASE SUBUNIT GAMMA, MITOCHONDRIAL"/>
    <property type="match status" value="1"/>
</dbReference>
<evidence type="ECO:0000313" key="12">
    <source>
        <dbReference type="EMBL" id="RGT57585.1"/>
    </source>
</evidence>
<dbReference type="EMBL" id="QRWX01000001">
    <property type="protein sequence ID" value="RGT57585.1"/>
    <property type="molecule type" value="Genomic_DNA"/>
</dbReference>
<evidence type="ECO:0000256" key="4">
    <source>
        <dbReference type="ARBA" id="ARBA00022448"/>
    </source>
</evidence>
<keyword evidence="8 10" id="KW-0139">CF(1)</keyword>
<sequence length="284" mass="31825">MAQSRQALRSRIKSVNSTKKITKAMEMIANAKLLKQRKKMEANREYAQRLQDTVNDIVANNQDVESKYLVHNRNPHTMTIIFCSDLGLCGGYNQNVFKLAREALDPADPIFLIGTAIHHQLKEAGFNIINEEQISSDKISFADLKKCIEGAVERYRAGEVGKVQLLYTRFVNTMTFTPEFDVLLPCMIPSVEKKEKVGEHQETLFEPDPASILDSLIPMMITDVTYSDWMESTTAEQGSRRVAMKAASDNADELSTTLKLEYNKARQAAITQEITEIVGGSSAV</sequence>
<dbReference type="RefSeq" id="WP_118764097.1">
    <property type="nucleotide sequence ID" value="NZ_CABJCF010000001.1"/>
</dbReference>
<evidence type="ECO:0000256" key="7">
    <source>
        <dbReference type="ARBA" id="ARBA00023136"/>
    </source>
</evidence>
<dbReference type="PRINTS" id="PR00126">
    <property type="entry name" value="ATPASEGAMMA"/>
</dbReference>
<evidence type="ECO:0000256" key="5">
    <source>
        <dbReference type="ARBA" id="ARBA00022781"/>
    </source>
</evidence>
<evidence type="ECO:0000313" key="13">
    <source>
        <dbReference type="Proteomes" id="UP000284731"/>
    </source>
</evidence>
<dbReference type="Pfam" id="PF00231">
    <property type="entry name" value="ATP-synt"/>
    <property type="match status" value="1"/>
</dbReference>
<evidence type="ECO:0000256" key="8">
    <source>
        <dbReference type="ARBA" id="ARBA00023196"/>
    </source>
</evidence>
<evidence type="ECO:0000256" key="3">
    <source>
        <dbReference type="ARBA" id="ARBA00007681"/>
    </source>
</evidence>
<dbReference type="HAMAP" id="MF_00815">
    <property type="entry name" value="ATP_synth_gamma_bact"/>
    <property type="match status" value="1"/>
</dbReference>
<dbReference type="NCBIfam" id="TIGR01146">
    <property type="entry name" value="ATPsyn_F1gamma"/>
    <property type="match status" value="1"/>
</dbReference>
<evidence type="ECO:0000256" key="1">
    <source>
        <dbReference type="ARBA" id="ARBA00003456"/>
    </source>
</evidence>
<accession>A0A412PHE3</accession>
<keyword evidence="4 10" id="KW-0813">Transport</keyword>
<keyword evidence="6 10" id="KW-0406">Ion transport</keyword>
<comment type="similarity">
    <text evidence="3 10">Belongs to the ATPase gamma chain family.</text>
</comment>
<dbReference type="InterPro" id="IPR035968">
    <property type="entry name" value="ATP_synth_F1_ATPase_gsu"/>
</dbReference>
<comment type="caution">
    <text evidence="12">The sequence shown here is derived from an EMBL/GenBank/DDBJ whole genome shotgun (WGS) entry which is preliminary data.</text>
</comment>
<dbReference type="GO" id="GO:0005886">
    <property type="term" value="C:plasma membrane"/>
    <property type="evidence" value="ECO:0007669"/>
    <property type="project" value="UniProtKB-SubCell"/>
</dbReference>
<keyword evidence="12" id="KW-0378">Hydrolase</keyword>
<dbReference type="GO" id="GO:0005524">
    <property type="term" value="F:ATP binding"/>
    <property type="evidence" value="ECO:0007669"/>
    <property type="project" value="UniProtKB-UniRule"/>
</dbReference>
<dbReference type="GO" id="GO:0042777">
    <property type="term" value="P:proton motive force-driven plasma membrane ATP synthesis"/>
    <property type="evidence" value="ECO:0007669"/>
    <property type="project" value="UniProtKB-UniRule"/>
</dbReference>
<proteinExistence type="inferred from homology"/>
<dbReference type="InterPro" id="IPR000131">
    <property type="entry name" value="ATP_synth_F1_gsu"/>
</dbReference>
<dbReference type="SUPFAM" id="SSF52943">
    <property type="entry name" value="ATP synthase (F1-ATPase), gamma subunit"/>
    <property type="match status" value="1"/>
</dbReference>
<evidence type="ECO:0000256" key="2">
    <source>
        <dbReference type="ARBA" id="ARBA00004170"/>
    </source>
</evidence>
<feature type="coiled-coil region" evidence="11">
    <location>
        <begin position="30"/>
        <end position="67"/>
    </location>
</feature>
<comment type="subunit">
    <text evidence="10">F-type ATPases have 2 components, CF(1) - the catalytic core - and CF(0) - the membrane proton channel. CF(1) has five subunits: alpha(3), beta(3), gamma(1), delta(1), epsilon(1). CF(0) has three main subunits: a, b and c.</text>
</comment>
<dbReference type="GO" id="GO:0016787">
    <property type="term" value="F:hydrolase activity"/>
    <property type="evidence" value="ECO:0007669"/>
    <property type="project" value="UniProtKB-KW"/>
</dbReference>
<gene>
    <name evidence="10 12" type="primary">atpG</name>
    <name evidence="12" type="ORF">DWX20_00615</name>
</gene>
<comment type="subcellular location">
    <subcellularLocation>
        <location evidence="10">Cell membrane</location>
        <topology evidence="10">Peripheral membrane protein</topology>
    </subcellularLocation>
    <subcellularLocation>
        <location evidence="2">Membrane</location>
        <topology evidence="2">Peripheral membrane protein</topology>
    </subcellularLocation>
</comment>
<evidence type="ECO:0000256" key="9">
    <source>
        <dbReference type="ARBA" id="ARBA00023310"/>
    </source>
</evidence>
<comment type="function">
    <text evidence="1 10">Produces ATP from ADP in the presence of a proton gradient across the membrane. The gamma chain is believed to be important in regulating ATPase activity and the flow of protons through the CF(0) complex.</text>
</comment>
<protein>
    <recommendedName>
        <fullName evidence="10">ATP synthase gamma chain</fullName>
    </recommendedName>
    <alternativeName>
        <fullName evidence="10">ATP synthase F1 sector gamma subunit</fullName>
    </alternativeName>
    <alternativeName>
        <fullName evidence="10">F-ATPase gamma subunit</fullName>
    </alternativeName>
</protein>
<organism evidence="12 13">
    <name type="scientific">Solobacterium moorei</name>
    <dbReference type="NCBI Taxonomy" id="102148"/>
    <lineage>
        <taxon>Bacteria</taxon>
        <taxon>Bacillati</taxon>
        <taxon>Bacillota</taxon>
        <taxon>Erysipelotrichia</taxon>
        <taxon>Erysipelotrichales</taxon>
        <taxon>Erysipelotrichaceae</taxon>
        <taxon>Solobacterium</taxon>
    </lineage>
</organism>
<keyword evidence="11" id="KW-0175">Coiled coil</keyword>